<evidence type="ECO:0000313" key="5">
    <source>
        <dbReference type="Proteomes" id="UP000186108"/>
    </source>
</evidence>
<dbReference type="InterPro" id="IPR001155">
    <property type="entry name" value="OxRdtase_FMN_N"/>
</dbReference>
<dbReference type="AlphaFoldDB" id="A0A1B1KGL9"/>
<evidence type="ECO:0000313" key="4">
    <source>
        <dbReference type="EMBL" id="ANS31744.1"/>
    </source>
</evidence>
<keyword evidence="2" id="KW-0560">Oxidoreductase</keyword>
<dbReference type="EMBL" id="CP009111">
    <property type="protein sequence ID" value="ANS31744.1"/>
    <property type="molecule type" value="Genomic_DNA"/>
</dbReference>
<dbReference type="SUPFAM" id="SSF51395">
    <property type="entry name" value="FMN-linked oxidoreductases"/>
    <property type="match status" value="1"/>
</dbReference>
<feature type="domain" description="NADH:flavin oxidoreductase/NADH oxidase N-terminal" evidence="3">
    <location>
        <begin position="10"/>
        <end position="238"/>
    </location>
</feature>
<evidence type="ECO:0000256" key="2">
    <source>
        <dbReference type="ARBA" id="ARBA00023002"/>
    </source>
</evidence>
<name>A0A1B1KGL9_RHOOP</name>
<organism evidence="4 5">
    <name type="scientific">Rhodococcus opacus</name>
    <name type="common">Nocardia opaca</name>
    <dbReference type="NCBI Taxonomy" id="37919"/>
    <lineage>
        <taxon>Bacteria</taxon>
        <taxon>Bacillati</taxon>
        <taxon>Actinomycetota</taxon>
        <taxon>Actinomycetes</taxon>
        <taxon>Mycobacteriales</taxon>
        <taxon>Nocardiaceae</taxon>
        <taxon>Rhodococcus</taxon>
    </lineage>
</organism>
<evidence type="ECO:0000259" key="3">
    <source>
        <dbReference type="Pfam" id="PF00724"/>
    </source>
</evidence>
<dbReference type="Pfam" id="PF00724">
    <property type="entry name" value="Oxidored_FMN"/>
    <property type="match status" value="1"/>
</dbReference>
<dbReference type="GO" id="GO:0016491">
    <property type="term" value="F:oxidoreductase activity"/>
    <property type="evidence" value="ECO:0007669"/>
    <property type="project" value="UniProtKB-KW"/>
</dbReference>
<accession>A0A1B1KGL9</accession>
<dbReference type="PANTHER" id="PTHR43656">
    <property type="entry name" value="BINDING OXIDOREDUCTASE, PUTATIVE (AFU_ORTHOLOGUE AFUA_2G08260)-RELATED"/>
    <property type="match status" value="1"/>
</dbReference>
<gene>
    <name evidence="4" type="ORF">R1CP_35690</name>
</gene>
<dbReference type="PATRIC" id="fig|37919.13.peg.7506"/>
<sequence length="395" mass="43236">MTVPPPHPGIWEPARLGPLTLRNRIVKAATFEGVMPRGRVTDQLVDFHAEVARGGAALTTVAYCAVSPGGRVHANTLVLDRAHVPDLRRLTDAVHAEGGLVAAQIGHAGLVANTLSNRTKTLAPSTRLSPPAMGLVKGATREELDQVTRDFEDAARNAVEAGFDAIEVHLGHNYLLSSFMSPNLNKRTDEYGGSLERRAAFPRRVIERVRHAAGDSVAVTAKFNMTDGVPKGLWLDDSLRIAQLLEADGHLDALQLTGGSSLLNGMYFFRGEVPMAEFVASQPKLVGWGLKVYGPRIFPTYPFEEAFFLPMARQFREALSMPLILLGGVNRLDTIENALGEGFEFVAMARALLRDPDLVNKFRDRHVPEGLCIHCNKCMPTIYTGTRCVIRETLR</sequence>
<evidence type="ECO:0000256" key="1">
    <source>
        <dbReference type="ARBA" id="ARBA00022630"/>
    </source>
</evidence>
<protein>
    <submittedName>
        <fullName evidence="4">NADH-dependent flavin oxidoreductase</fullName>
    </submittedName>
</protein>
<dbReference type="CDD" id="cd02803">
    <property type="entry name" value="OYE_like_FMN_family"/>
    <property type="match status" value="1"/>
</dbReference>
<dbReference type="InterPro" id="IPR013785">
    <property type="entry name" value="Aldolase_TIM"/>
</dbReference>
<reference evidence="4 5" key="1">
    <citation type="submission" date="2014-07" db="EMBL/GenBank/DDBJ databases">
        <authorList>
            <person name="Zhang J.E."/>
            <person name="Yang H."/>
            <person name="Guo J."/>
            <person name="Deng Z."/>
            <person name="Luo H."/>
            <person name="Luo M."/>
            <person name="Zhao B."/>
        </authorList>
    </citation>
    <scope>NUCLEOTIDE SEQUENCE [LARGE SCALE GENOMIC DNA]</scope>
    <source>
        <strain evidence="4 5">1CP</strain>
    </source>
</reference>
<dbReference type="PANTHER" id="PTHR43656:SF2">
    <property type="entry name" value="BINDING OXIDOREDUCTASE, PUTATIVE (AFU_ORTHOLOGUE AFUA_2G08260)-RELATED"/>
    <property type="match status" value="1"/>
</dbReference>
<dbReference type="InterPro" id="IPR051799">
    <property type="entry name" value="NADH_flavin_oxidoreductase"/>
</dbReference>
<proteinExistence type="predicted"/>
<dbReference type="Gene3D" id="3.20.20.70">
    <property type="entry name" value="Aldolase class I"/>
    <property type="match status" value="1"/>
</dbReference>
<dbReference type="Proteomes" id="UP000186108">
    <property type="component" value="Chromosome"/>
</dbReference>
<dbReference type="RefSeq" id="WP_065492817.1">
    <property type="nucleotide sequence ID" value="NZ_CP009111.1"/>
</dbReference>
<keyword evidence="1" id="KW-0285">Flavoprotein</keyword>
<dbReference type="GO" id="GO:0010181">
    <property type="term" value="F:FMN binding"/>
    <property type="evidence" value="ECO:0007669"/>
    <property type="project" value="InterPro"/>
</dbReference>